<name>A0AAV5M4W9_9ROSI</name>
<dbReference type="EMBL" id="BPVZ01000187">
    <property type="protein sequence ID" value="GKV44839.1"/>
    <property type="molecule type" value="Genomic_DNA"/>
</dbReference>
<gene>
    <name evidence="1" type="ORF">SLEP1_g51986</name>
</gene>
<accession>A0AAV5M4W9</accession>
<comment type="caution">
    <text evidence="1">The sequence shown here is derived from an EMBL/GenBank/DDBJ whole genome shotgun (WGS) entry which is preliminary data.</text>
</comment>
<dbReference type="AlphaFoldDB" id="A0AAV5M4W9"/>
<proteinExistence type="predicted"/>
<protein>
    <submittedName>
        <fullName evidence="1">Uncharacterized protein</fullName>
    </submittedName>
</protein>
<dbReference type="Proteomes" id="UP001054252">
    <property type="component" value="Unassembled WGS sequence"/>
</dbReference>
<organism evidence="1 2">
    <name type="scientific">Rubroshorea leprosula</name>
    <dbReference type="NCBI Taxonomy" id="152421"/>
    <lineage>
        <taxon>Eukaryota</taxon>
        <taxon>Viridiplantae</taxon>
        <taxon>Streptophyta</taxon>
        <taxon>Embryophyta</taxon>
        <taxon>Tracheophyta</taxon>
        <taxon>Spermatophyta</taxon>
        <taxon>Magnoliopsida</taxon>
        <taxon>eudicotyledons</taxon>
        <taxon>Gunneridae</taxon>
        <taxon>Pentapetalae</taxon>
        <taxon>rosids</taxon>
        <taxon>malvids</taxon>
        <taxon>Malvales</taxon>
        <taxon>Dipterocarpaceae</taxon>
        <taxon>Rubroshorea</taxon>
    </lineage>
</organism>
<evidence type="ECO:0000313" key="1">
    <source>
        <dbReference type="EMBL" id="GKV44839.1"/>
    </source>
</evidence>
<evidence type="ECO:0000313" key="2">
    <source>
        <dbReference type="Proteomes" id="UP001054252"/>
    </source>
</evidence>
<reference evidence="1 2" key="1">
    <citation type="journal article" date="2021" name="Commun. Biol.">
        <title>The genome of Shorea leprosula (Dipterocarpaceae) highlights the ecological relevance of drought in aseasonal tropical rainforests.</title>
        <authorList>
            <person name="Ng K.K.S."/>
            <person name="Kobayashi M.J."/>
            <person name="Fawcett J.A."/>
            <person name="Hatakeyama M."/>
            <person name="Paape T."/>
            <person name="Ng C.H."/>
            <person name="Ang C.C."/>
            <person name="Tnah L.H."/>
            <person name="Lee C.T."/>
            <person name="Nishiyama T."/>
            <person name="Sese J."/>
            <person name="O'Brien M.J."/>
            <person name="Copetti D."/>
            <person name="Mohd Noor M.I."/>
            <person name="Ong R.C."/>
            <person name="Putra M."/>
            <person name="Sireger I.Z."/>
            <person name="Indrioko S."/>
            <person name="Kosugi Y."/>
            <person name="Izuno A."/>
            <person name="Isagi Y."/>
            <person name="Lee S.L."/>
            <person name="Shimizu K.K."/>
        </authorList>
    </citation>
    <scope>NUCLEOTIDE SEQUENCE [LARGE SCALE GENOMIC DNA]</scope>
    <source>
        <strain evidence="1">214</strain>
    </source>
</reference>
<keyword evidence="2" id="KW-1185">Reference proteome</keyword>
<sequence>MKDMQAVKKKGASFGSKIGVKNMDTGGDADNIGSGGDAESNGGGGGGWGLAGMLKSLGDLIFRSGKANWD</sequence>